<dbReference type="Proteomes" id="UP000244817">
    <property type="component" value="Unassembled WGS sequence"/>
</dbReference>
<accession>A0A2T7FYA5</accession>
<sequence length="360" mass="38227">MIDFLVVGGGIAGTSAGARLSHLGRVTLLERETALAFHASGRSAALFEENYGLPATVALNIASRDYHFTANGGVTSPRGLMLIGTNDNRDAFAQDLAEMKLAEISPSEARDLIPILNDSVTRVGYDAAAWDLDTDRLVQNFAREIRDNGGTVRTGAEVTDVTRTRDGWEVALGDEVLTTRTLVNAAGPWADELAQMAGMAPVGITPLRRSMARIPAPGEHDVARWPMMFGPGEDWYAKPDAGALIVSPAEEDPMPPMDAWADDMVLAEGLAKYEAHVTEPVTRMLSNWAGLRSFAPDRTLVLGPDAADAAFVWVAGQGGYGFQTAPAASQLVADLVAGRTPELDAGLVAALSPARFKGSR</sequence>
<keyword evidence="4" id="KW-1185">Reference proteome</keyword>
<dbReference type="EMBL" id="QCYG01000003">
    <property type="protein sequence ID" value="PVA07150.1"/>
    <property type="molecule type" value="Genomic_DNA"/>
</dbReference>
<reference evidence="3 4" key="1">
    <citation type="submission" date="2018-04" db="EMBL/GenBank/DDBJ databases">
        <title>Pelagivirga bohaiensis gen. nov., sp. nov., a bacterium isolated from the Bohai Sea.</title>
        <authorList>
            <person name="Ji X."/>
        </authorList>
    </citation>
    <scope>NUCLEOTIDE SEQUENCE [LARGE SCALE GENOMIC DNA]</scope>
    <source>
        <strain evidence="3 4">BH-SD16</strain>
    </source>
</reference>
<dbReference type="Pfam" id="PF01266">
    <property type="entry name" value="DAO"/>
    <property type="match status" value="1"/>
</dbReference>
<dbReference type="GO" id="GO:0016491">
    <property type="term" value="F:oxidoreductase activity"/>
    <property type="evidence" value="ECO:0007669"/>
    <property type="project" value="UniProtKB-KW"/>
</dbReference>
<evidence type="ECO:0000259" key="2">
    <source>
        <dbReference type="Pfam" id="PF01266"/>
    </source>
</evidence>
<evidence type="ECO:0000256" key="1">
    <source>
        <dbReference type="ARBA" id="ARBA00023002"/>
    </source>
</evidence>
<dbReference type="Gene3D" id="3.50.50.60">
    <property type="entry name" value="FAD/NAD(P)-binding domain"/>
    <property type="match status" value="1"/>
</dbReference>
<comment type="caution">
    <text evidence="3">The sequence shown here is derived from an EMBL/GenBank/DDBJ whole genome shotgun (WGS) entry which is preliminary data.</text>
</comment>
<dbReference type="Gene3D" id="3.30.9.10">
    <property type="entry name" value="D-Amino Acid Oxidase, subunit A, domain 2"/>
    <property type="match status" value="1"/>
</dbReference>
<evidence type="ECO:0000313" key="3">
    <source>
        <dbReference type="EMBL" id="PVA07150.1"/>
    </source>
</evidence>
<dbReference type="RefSeq" id="WP_108639979.1">
    <property type="nucleotide sequence ID" value="NZ_QCYG01000003.1"/>
</dbReference>
<dbReference type="InterPro" id="IPR036188">
    <property type="entry name" value="FAD/NAD-bd_sf"/>
</dbReference>
<gene>
    <name evidence="3" type="ORF">DC363_04655</name>
</gene>
<dbReference type="OrthoDB" id="9766796at2"/>
<organism evidence="3 4">
    <name type="scientific">Thalassorhabdomicrobium marinisediminis</name>
    <dbReference type="NCBI Taxonomy" id="2170577"/>
    <lineage>
        <taxon>Bacteria</taxon>
        <taxon>Pseudomonadati</taxon>
        <taxon>Pseudomonadota</taxon>
        <taxon>Alphaproteobacteria</taxon>
        <taxon>Rhodobacterales</taxon>
        <taxon>Paracoccaceae</taxon>
        <taxon>Thalassorhabdomicrobium</taxon>
    </lineage>
</organism>
<dbReference type="AlphaFoldDB" id="A0A2T7FYA5"/>
<evidence type="ECO:0000313" key="4">
    <source>
        <dbReference type="Proteomes" id="UP000244817"/>
    </source>
</evidence>
<feature type="domain" description="FAD dependent oxidoreductase" evidence="2">
    <location>
        <begin position="3"/>
        <end position="335"/>
    </location>
</feature>
<keyword evidence="1" id="KW-0560">Oxidoreductase</keyword>
<dbReference type="InterPro" id="IPR006076">
    <property type="entry name" value="FAD-dep_OxRdtase"/>
</dbReference>
<protein>
    <submittedName>
        <fullName evidence="3">Glycerol-3-phosphate dehydrogenase</fullName>
    </submittedName>
</protein>
<dbReference type="PANTHER" id="PTHR13847">
    <property type="entry name" value="SARCOSINE DEHYDROGENASE-RELATED"/>
    <property type="match status" value="1"/>
</dbReference>
<name>A0A2T7FYA5_9RHOB</name>
<dbReference type="SUPFAM" id="SSF51905">
    <property type="entry name" value="FAD/NAD(P)-binding domain"/>
    <property type="match status" value="1"/>
</dbReference>
<dbReference type="PANTHER" id="PTHR13847:SF287">
    <property type="entry name" value="FAD-DEPENDENT OXIDOREDUCTASE DOMAIN-CONTAINING PROTEIN 1"/>
    <property type="match status" value="1"/>
</dbReference>
<dbReference type="GO" id="GO:0005737">
    <property type="term" value="C:cytoplasm"/>
    <property type="evidence" value="ECO:0007669"/>
    <property type="project" value="TreeGrafter"/>
</dbReference>
<proteinExistence type="predicted"/>